<reference evidence="2" key="1">
    <citation type="journal article" date="2019" name="Int. J. Syst. Evol. Microbiol.">
        <title>The Global Catalogue of Microorganisms (GCM) 10K type strain sequencing project: providing services to taxonomists for standard genome sequencing and annotation.</title>
        <authorList>
            <consortium name="The Broad Institute Genomics Platform"/>
            <consortium name="The Broad Institute Genome Sequencing Center for Infectious Disease"/>
            <person name="Wu L."/>
            <person name="Ma J."/>
        </authorList>
    </citation>
    <scope>NUCLEOTIDE SEQUENCE [LARGE SCALE GENOMIC DNA]</scope>
    <source>
        <strain evidence="2">CGMCC 4.1469</strain>
    </source>
</reference>
<accession>A0ABW1F480</accession>
<comment type="caution">
    <text evidence="1">The sequence shown here is derived from an EMBL/GenBank/DDBJ whole genome shotgun (WGS) entry which is preliminary data.</text>
</comment>
<name>A0ABW1F480_9ACTN</name>
<proteinExistence type="predicted"/>
<dbReference type="RefSeq" id="WP_345330266.1">
    <property type="nucleotide sequence ID" value="NZ_BAAAVH010000111.1"/>
</dbReference>
<keyword evidence="2" id="KW-1185">Reference proteome</keyword>
<sequence>MSRVGKPDVVGLHQAARLTVPVLGATSGGGRTTVALLAAVGLARLAPTVVLDTAPVPSSPWRRWPLVGGEGLASIPHDQPVRTSQVQSAAVAGLDGRLQVLTDRRPWPEAPLPLPAAPAAWQSLARMGGWQVGVADTDLVLCDDLVAGRAMGSSRSAQWLLLDGAAPVLCAAASRDGLEAVAVSVAAAESERLPLQRCVLAVTGLAGGSLPRQCKAVLTMLAPRVGAVVQVPHCPDWRAHGLRDPSGLSRRFTAAADSLAAVLVDLAERSWGPMRASTPELSILSTEAMRDALTDDHAGGAAAALPPH</sequence>
<gene>
    <name evidence="1" type="ORF">ACFP0N_27610</name>
</gene>
<dbReference type="Proteomes" id="UP001596067">
    <property type="component" value="Unassembled WGS sequence"/>
</dbReference>
<protein>
    <submittedName>
        <fullName evidence="1">Uncharacterized protein</fullName>
    </submittedName>
</protein>
<organism evidence="1 2">
    <name type="scientific">Kitasatospora aburaviensis</name>
    <dbReference type="NCBI Taxonomy" id="67265"/>
    <lineage>
        <taxon>Bacteria</taxon>
        <taxon>Bacillati</taxon>
        <taxon>Actinomycetota</taxon>
        <taxon>Actinomycetes</taxon>
        <taxon>Kitasatosporales</taxon>
        <taxon>Streptomycetaceae</taxon>
        <taxon>Kitasatospora</taxon>
    </lineage>
</organism>
<evidence type="ECO:0000313" key="2">
    <source>
        <dbReference type="Proteomes" id="UP001596067"/>
    </source>
</evidence>
<evidence type="ECO:0000313" key="1">
    <source>
        <dbReference type="EMBL" id="MFC5888740.1"/>
    </source>
</evidence>
<dbReference type="EMBL" id="JBHSOD010000044">
    <property type="protein sequence ID" value="MFC5888740.1"/>
    <property type="molecule type" value="Genomic_DNA"/>
</dbReference>